<evidence type="ECO:0000256" key="2">
    <source>
        <dbReference type="ARBA" id="ARBA00022771"/>
    </source>
</evidence>
<dbReference type="Gene3D" id="3.30.40.10">
    <property type="entry name" value="Zinc/RING finger domain, C3HC4 (zinc finger)"/>
    <property type="match status" value="1"/>
</dbReference>
<dbReference type="InterPro" id="IPR011016">
    <property type="entry name" value="Znf_RING-CH"/>
</dbReference>
<feature type="transmembrane region" description="Helical" evidence="4">
    <location>
        <begin position="147"/>
        <end position="167"/>
    </location>
</feature>
<keyword evidence="7" id="KW-1185">Reference proteome</keyword>
<sequence>MDTNYYTCFICWESFKISDEKENKNVISCCRCQHHDYKYAHIDCIKYWVNSSNGSNKKCNICGSPYIMQQFRAPFITLLKQYCLTIYFYVLFLISIFIISIVTWARYMIPASVYIVVPIYNQTTQKYEQGKNTSLLYVESSKLEKTLVILETILFILISLNLGKILLDFMERKTNTNKLIGINCYNQLVSIDLEITEEKGKKKKNSPFSKLFFIKKFKSYLNDNENIPLIKSNTMEDINVTMV</sequence>
<comment type="caution">
    <text evidence="6">The sequence shown here is derived from an EMBL/GenBank/DDBJ whole genome shotgun (WGS) entry which is preliminary data.</text>
</comment>
<evidence type="ECO:0000313" key="6">
    <source>
        <dbReference type="EMBL" id="ORX77538.1"/>
    </source>
</evidence>
<dbReference type="OrthoDB" id="2146249at2759"/>
<dbReference type="PROSITE" id="PS51292">
    <property type="entry name" value="ZF_RING_CH"/>
    <property type="match status" value="1"/>
</dbReference>
<dbReference type="AlphaFoldDB" id="A0A1Y1WW49"/>
<evidence type="ECO:0000259" key="5">
    <source>
        <dbReference type="PROSITE" id="PS51292"/>
    </source>
</evidence>
<keyword evidence="4" id="KW-1133">Transmembrane helix</keyword>
<evidence type="ECO:0000256" key="1">
    <source>
        <dbReference type="ARBA" id="ARBA00022723"/>
    </source>
</evidence>
<reference evidence="6 7" key="1">
    <citation type="submission" date="2016-08" db="EMBL/GenBank/DDBJ databases">
        <title>A Parts List for Fungal Cellulosomes Revealed by Comparative Genomics.</title>
        <authorList>
            <consortium name="DOE Joint Genome Institute"/>
            <person name="Haitjema C.H."/>
            <person name="Gilmore S.P."/>
            <person name="Henske J.K."/>
            <person name="Solomon K.V."/>
            <person name="De Groot R."/>
            <person name="Kuo A."/>
            <person name="Mondo S.J."/>
            <person name="Salamov A.A."/>
            <person name="Labutti K."/>
            <person name="Zhao Z."/>
            <person name="Chiniquy J."/>
            <person name="Barry K."/>
            <person name="Brewer H.M."/>
            <person name="Purvine S.O."/>
            <person name="Wright A.T."/>
            <person name="Boxma B."/>
            <person name="Van Alen T."/>
            <person name="Hackstein J.H."/>
            <person name="Baker S.E."/>
            <person name="Grigoriev I.V."/>
            <person name="O'Malley M.A."/>
        </authorList>
    </citation>
    <scope>NUCLEOTIDE SEQUENCE [LARGE SCALE GENOMIC DNA]</scope>
    <source>
        <strain evidence="6 7">S4</strain>
    </source>
</reference>
<proteinExistence type="predicted"/>
<keyword evidence="3" id="KW-0862">Zinc</keyword>
<name>A0A1Y1WW49_9FUNG</name>
<keyword evidence="4" id="KW-0812">Transmembrane</keyword>
<accession>A0A1Y1WW49</accession>
<dbReference type="InterPro" id="IPR013083">
    <property type="entry name" value="Znf_RING/FYVE/PHD"/>
</dbReference>
<keyword evidence="1" id="KW-0479">Metal-binding</keyword>
<gene>
    <name evidence="6" type="ORF">BCR32DRAFT_295569</name>
</gene>
<feature type="transmembrane region" description="Helical" evidence="4">
    <location>
        <begin position="86"/>
        <end position="107"/>
    </location>
</feature>
<reference evidence="6 7" key="2">
    <citation type="submission" date="2016-08" db="EMBL/GenBank/DDBJ databases">
        <title>Pervasive Adenine N6-methylation of Active Genes in Fungi.</title>
        <authorList>
            <consortium name="DOE Joint Genome Institute"/>
            <person name="Mondo S.J."/>
            <person name="Dannebaum R.O."/>
            <person name="Kuo R.C."/>
            <person name="Labutti K."/>
            <person name="Haridas S."/>
            <person name="Kuo A."/>
            <person name="Salamov A."/>
            <person name="Ahrendt S.R."/>
            <person name="Lipzen A."/>
            <person name="Sullivan W."/>
            <person name="Andreopoulos W.B."/>
            <person name="Clum A."/>
            <person name="Lindquist E."/>
            <person name="Daum C."/>
            <person name="Ramamoorthy G.K."/>
            <person name="Gryganskyi A."/>
            <person name="Culley D."/>
            <person name="Magnuson J.K."/>
            <person name="James T.Y."/>
            <person name="O'Malley M.A."/>
            <person name="Stajich J.E."/>
            <person name="Spatafora J.W."/>
            <person name="Visel A."/>
            <person name="Grigoriev I.V."/>
        </authorList>
    </citation>
    <scope>NUCLEOTIDE SEQUENCE [LARGE SCALE GENOMIC DNA]</scope>
    <source>
        <strain evidence="6 7">S4</strain>
    </source>
</reference>
<evidence type="ECO:0000256" key="4">
    <source>
        <dbReference type="SAM" id="Phobius"/>
    </source>
</evidence>
<dbReference type="SMART" id="SM00744">
    <property type="entry name" value="RINGv"/>
    <property type="match status" value="1"/>
</dbReference>
<protein>
    <recommendedName>
        <fullName evidence="5">RING-CH-type domain-containing protein</fullName>
    </recommendedName>
</protein>
<keyword evidence="4" id="KW-0472">Membrane</keyword>
<dbReference type="SUPFAM" id="SSF57850">
    <property type="entry name" value="RING/U-box"/>
    <property type="match status" value="1"/>
</dbReference>
<dbReference type="Proteomes" id="UP000193944">
    <property type="component" value="Unassembled WGS sequence"/>
</dbReference>
<feature type="domain" description="RING-CH-type" evidence="5">
    <location>
        <begin position="1"/>
        <end position="69"/>
    </location>
</feature>
<dbReference type="GO" id="GO:0008270">
    <property type="term" value="F:zinc ion binding"/>
    <property type="evidence" value="ECO:0007669"/>
    <property type="project" value="UniProtKB-KW"/>
</dbReference>
<dbReference type="EMBL" id="MCFG01000244">
    <property type="protein sequence ID" value="ORX77538.1"/>
    <property type="molecule type" value="Genomic_DNA"/>
</dbReference>
<evidence type="ECO:0000313" key="7">
    <source>
        <dbReference type="Proteomes" id="UP000193944"/>
    </source>
</evidence>
<keyword evidence="2" id="KW-0863">Zinc-finger</keyword>
<evidence type="ECO:0000256" key="3">
    <source>
        <dbReference type="ARBA" id="ARBA00022833"/>
    </source>
</evidence>
<organism evidence="6 7">
    <name type="scientific">Anaeromyces robustus</name>
    <dbReference type="NCBI Taxonomy" id="1754192"/>
    <lineage>
        <taxon>Eukaryota</taxon>
        <taxon>Fungi</taxon>
        <taxon>Fungi incertae sedis</taxon>
        <taxon>Chytridiomycota</taxon>
        <taxon>Chytridiomycota incertae sedis</taxon>
        <taxon>Neocallimastigomycetes</taxon>
        <taxon>Neocallimastigales</taxon>
        <taxon>Neocallimastigaceae</taxon>
        <taxon>Anaeromyces</taxon>
    </lineage>
</organism>